<keyword evidence="1" id="KW-0472">Membrane</keyword>
<keyword evidence="3" id="KW-1185">Reference proteome</keyword>
<name>A0ABU8BWG2_9RHOB</name>
<dbReference type="InterPro" id="IPR025961">
    <property type="entry name" value="Metal_resist"/>
</dbReference>
<dbReference type="Proteomes" id="UP001431963">
    <property type="component" value="Unassembled WGS sequence"/>
</dbReference>
<keyword evidence="1" id="KW-0812">Transmembrane</keyword>
<evidence type="ECO:0000256" key="1">
    <source>
        <dbReference type="SAM" id="Phobius"/>
    </source>
</evidence>
<evidence type="ECO:0000313" key="3">
    <source>
        <dbReference type="Proteomes" id="UP001431963"/>
    </source>
</evidence>
<gene>
    <name evidence="2" type="ORF">V6590_12720</name>
</gene>
<sequence length="155" mass="17664">MAEVKPGVNRWRLAFFLSAAVNLMIAGVVVGAVMRGPPKGFEMVRDLGFGPYSAALSEEDRKELRKAFRALFPDPKAVRRLMRDDLDAVLQALRADPFQPEILEAALARQKQRLREKLDQGQDLLRDRLVAMSVAERREFADRLEASLLRRHKHD</sequence>
<feature type="transmembrane region" description="Helical" evidence="1">
    <location>
        <begin position="13"/>
        <end position="33"/>
    </location>
</feature>
<protein>
    <submittedName>
        <fullName evidence="2">Periplasmic heavy metal sensor</fullName>
    </submittedName>
</protein>
<reference evidence="2" key="1">
    <citation type="submission" date="2024-02" db="EMBL/GenBank/DDBJ databases">
        <title>Genome sequences of strain Gemmobacter sp. JM10B15.</title>
        <authorList>
            <person name="Zhang M."/>
        </authorList>
    </citation>
    <scope>NUCLEOTIDE SEQUENCE</scope>
    <source>
        <strain evidence="2">JM10B15</strain>
    </source>
</reference>
<evidence type="ECO:0000313" key="2">
    <source>
        <dbReference type="EMBL" id="MEH7829016.1"/>
    </source>
</evidence>
<accession>A0ABU8BWG2</accession>
<organism evidence="2 3">
    <name type="scientific">Gemmobacter denitrificans</name>
    <dbReference type="NCBI Taxonomy" id="3123040"/>
    <lineage>
        <taxon>Bacteria</taxon>
        <taxon>Pseudomonadati</taxon>
        <taxon>Pseudomonadota</taxon>
        <taxon>Alphaproteobacteria</taxon>
        <taxon>Rhodobacterales</taxon>
        <taxon>Paracoccaceae</taxon>
        <taxon>Gemmobacter</taxon>
    </lineage>
</organism>
<dbReference type="RefSeq" id="WP_335423653.1">
    <property type="nucleotide sequence ID" value="NZ_JBALHR010000007.1"/>
</dbReference>
<dbReference type="EMBL" id="JBALHR010000007">
    <property type="protein sequence ID" value="MEH7829016.1"/>
    <property type="molecule type" value="Genomic_DNA"/>
</dbReference>
<dbReference type="Pfam" id="PF13801">
    <property type="entry name" value="Metal_resist"/>
    <property type="match status" value="1"/>
</dbReference>
<keyword evidence="1" id="KW-1133">Transmembrane helix</keyword>
<comment type="caution">
    <text evidence="2">The sequence shown here is derived from an EMBL/GenBank/DDBJ whole genome shotgun (WGS) entry which is preliminary data.</text>
</comment>
<proteinExistence type="predicted"/>